<dbReference type="GO" id="GO:0016818">
    <property type="term" value="F:hydrolase activity, acting on acid anhydrides, in phosphorus-containing anhydrides"/>
    <property type="evidence" value="ECO:0007669"/>
    <property type="project" value="InterPro"/>
</dbReference>
<dbReference type="STRING" id="29655.A0A0K9Q1M3"/>
<dbReference type="GO" id="GO:0004386">
    <property type="term" value="F:helicase activity"/>
    <property type="evidence" value="ECO:0007669"/>
    <property type="project" value="InterPro"/>
</dbReference>
<dbReference type="OMA" id="XSSRTSA"/>
<gene>
    <name evidence="2" type="ORF">ZOSMA_11G00820</name>
</gene>
<evidence type="ECO:0000313" key="3">
    <source>
        <dbReference type="Proteomes" id="UP000036987"/>
    </source>
</evidence>
<name>A0A0K9Q1M3_ZOSMR</name>
<dbReference type="GO" id="GO:0003676">
    <property type="term" value="F:nucleic acid binding"/>
    <property type="evidence" value="ECO:0007669"/>
    <property type="project" value="InterPro"/>
</dbReference>
<comment type="caution">
    <text evidence="2">The sequence shown here is derived from an EMBL/GenBank/DDBJ whole genome shotgun (WGS) entry which is preliminary data.</text>
</comment>
<dbReference type="GO" id="GO:0005524">
    <property type="term" value="F:ATP binding"/>
    <property type="evidence" value="ECO:0007669"/>
    <property type="project" value="InterPro"/>
</dbReference>
<reference evidence="3" key="1">
    <citation type="journal article" date="2016" name="Nature">
        <title>The genome of the seagrass Zostera marina reveals angiosperm adaptation to the sea.</title>
        <authorList>
            <person name="Olsen J.L."/>
            <person name="Rouze P."/>
            <person name="Verhelst B."/>
            <person name="Lin Y.-C."/>
            <person name="Bayer T."/>
            <person name="Collen J."/>
            <person name="Dattolo E."/>
            <person name="De Paoli E."/>
            <person name="Dittami S."/>
            <person name="Maumus F."/>
            <person name="Michel G."/>
            <person name="Kersting A."/>
            <person name="Lauritano C."/>
            <person name="Lohaus R."/>
            <person name="Toepel M."/>
            <person name="Tonon T."/>
            <person name="Vanneste K."/>
            <person name="Amirebrahimi M."/>
            <person name="Brakel J."/>
            <person name="Bostroem C."/>
            <person name="Chovatia M."/>
            <person name="Grimwood J."/>
            <person name="Jenkins J.W."/>
            <person name="Jueterbock A."/>
            <person name="Mraz A."/>
            <person name="Stam W.T."/>
            <person name="Tice H."/>
            <person name="Bornberg-Bauer E."/>
            <person name="Green P.J."/>
            <person name="Pearson G.A."/>
            <person name="Procaccini G."/>
            <person name="Duarte C.M."/>
            <person name="Schmutz J."/>
            <person name="Reusch T.B.H."/>
            <person name="Van de Peer Y."/>
        </authorList>
    </citation>
    <scope>NUCLEOTIDE SEQUENCE [LARGE SCALE GENOMIC DNA]</scope>
    <source>
        <strain evidence="3">cv. Finnish</strain>
    </source>
</reference>
<sequence length="260" mass="29716">MDELGRFLCNLVTVVPEGIVCFFSSFEYERKVYEAWRASGILEKICKRKKIFREPKSNTDIEDVLKEYKETILKCENASRDDPGPHGALFLAVVGVKVSEGINFSDGMGRCIVMVGLPYPSSSDVELMERIKYIDKIDEPPSHSFAKPLSNTVYENNSTKSGFDVLRSCKHQGKEYYENLCMKAVNQSIGRAIRHKNDYAAILLVDSRYLSDSSKIISSHPTDKLPVWIKDRLIFADKNYGQVHRLLHQFFKANKQRECS</sequence>
<dbReference type="InterPro" id="IPR027417">
    <property type="entry name" value="P-loop_NTPase"/>
</dbReference>
<dbReference type="InterPro" id="IPR006555">
    <property type="entry name" value="ATP-dep_Helicase_C"/>
</dbReference>
<dbReference type="OrthoDB" id="267079at2759"/>
<accession>A0A0K9Q1M3</accession>
<dbReference type="PANTHER" id="PTHR11472">
    <property type="entry name" value="DNA REPAIR DEAD HELICASE RAD3/XP-D SUBFAMILY MEMBER"/>
    <property type="match status" value="1"/>
</dbReference>
<protein>
    <recommendedName>
        <fullName evidence="1">ATP-dependent helicase C-terminal domain-containing protein</fullName>
    </recommendedName>
</protein>
<dbReference type="SMART" id="SM00491">
    <property type="entry name" value="HELICc2"/>
    <property type="match status" value="1"/>
</dbReference>
<feature type="domain" description="ATP-dependent helicase C-terminal" evidence="1">
    <location>
        <begin position="26"/>
        <end position="211"/>
    </location>
</feature>
<dbReference type="Gene3D" id="3.40.50.300">
    <property type="entry name" value="P-loop containing nucleotide triphosphate hydrolases"/>
    <property type="match status" value="1"/>
</dbReference>
<dbReference type="InterPro" id="IPR045028">
    <property type="entry name" value="DinG/Rad3-like"/>
</dbReference>
<dbReference type="AlphaFoldDB" id="A0A0K9Q1M3"/>
<dbReference type="GO" id="GO:0006139">
    <property type="term" value="P:nucleobase-containing compound metabolic process"/>
    <property type="evidence" value="ECO:0007669"/>
    <property type="project" value="InterPro"/>
</dbReference>
<dbReference type="Pfam" id="PF13307">
    <property type="entry name" value="Helicase_C_2"/>
    <property type="match status" value="1"/>
</dbReference>
<dbReference type="PANTHER" id="PTHR11472:SF41">
    <property type="entry name" value="ATP-DEPENDENT DNA HELICASE DDX11-RELATED"/>
    <property type="match status" value="1"/>
</dbReference>
<keyword evidence="3" id="KW-1185">Reference proteome</keyword>
<evidence type="ECO:0000313" key="2">
    <source>
        <dbReference type="EMBL" id="KMZ75059.1"/>
    </source>
</evidence>
<organism evidence="2 3">
    <name type="scientific">Zostera marina</name>
    <name type="common">Eelgrass</name>
    <dbReference type="NCBI Taxonomy" id="29655"/>
    <lineage>
        <taxon>Eukaryota</taxon>
        <taxon>Viridiplantae</taxon>
        <taxon>Streptophyta</taxon>
        <taxon>Embryophyta</taxon>
        <taxon>Tracheophyta</taxon>
        <taxon>Spermatophyta</taxon>
        <taxon>Magnoliopsida</taxon>
        <taxon>Liliopsida</taxon>
        <taxon>Zosteraceae</taxon>
        <taxon>Zostera</taxon>
    </lineage>
</organism>
<evidence type="ECO:0000259" key="1">
    <source>
        <dbReference type="SMART" id="SM00491"/>
    </source>
</evidence>
<proteinExistence type="predicted"/>
<dbReference type="Proteomes" id="UP000036987">
    <property type="component" value="Unassembled WGS sequence"/>
</dbReference>
<dbReference type="EMBL" id="LFYR01000216">
    <property type="protein sequence ID" value="KMZ75059.1"/>
    <property type="molecule type" value="Genomic_DNA"/>
</dbReference>